<dbReference type="KEGG" id="bbd:Belba_0728"/>
<dbReference type="OrthoDB" id="9969165at2"/>
<name>I3Z2B3_BELBD</name>
<dbReference type="RefSeq" id="WP_014771390.1">
    <property type="nucleotide sequence ID" value="NC_018010.1"/>
</dbReference>
<dbReference type="AlphaFoldDB" id="I3Z2B3"/>
<reference evidence="2" key="1">
    <citation type="submission" date="2012-06" db="EMBL/GenBank/DDBJ databases">
        <title>The complete genome of Belliella baltica DSM 15883.</title>
        <authorList>
            <person name="Lucas S."/>
            <person name="Copeland A."/>
            <person name="Lapidus A."/>
            <person name="Goodwin L."/>
            <person name="Pitluck S."/>
            <person name="Peters L."/>
            <person name="Mikhailova N."/>
            <person name="Davenport K."/>
            <person name="Kyrpides N."/>
            <person name="Mavromatis K."/>
            <person name="Pagani I."/>
            <person name="Ivanova N."/>
            <person name="Ovchinnikova G."/>
            <person name="Zeytun A."/>
            <person name="Detter J.C."/>
            <person name="Han C."/>
            <person name="Land M."/>
            <person name="Hauser L."/>
            <person name="Markowitz V."/>
            <person name="Cheng J.-F."/>
            <person name="Hugenholtz P."/>
            <person name="Woyke T."/>
            <person name="Wu D."/>
            <person name="Tindall B."/>
            <person name="Pomrenke H."/>
            <person name="Brambilla E."/>
            <person name="Klenk H.-P."/>
            <person name="Eisen J.A."/>
        </authorList>
    </citation>
    <scope>NUCLEOTIDE SEQUENCE [LARGE SCALE GENOMIC DNA]</scope>
    <source>
        <strain evidence="2">DSM 15883 / CIP 108006 / LMG 21964 / BA134</strain>
    </source>
</reference>
<organism evidence="1 2">
    <name type="scientific">Belliella baltica (strain DSM 15883 / CIP 108006 / LMG 21964 / BA134)</name>
    <dbReference type="NCBI Taxonomy" id="866536"/>
    <lineage>
        <taxon>Bacteria</taxon>
        <taxon>Pseudomonadati</taxon>
        <taxon>Bacteroidota</taxon>
        <taxon>Cytophagia</taxon>
        <taxon>Cytophagales</taxon>
        <taxon>Cyclobacteriaceae</taxon>
        <taxon>Belliella</taxon>
    </lineage>
</organism>
<evidence type="ECO:0000313" key="2">
    <source>
        <dbReference type="Proteomes" id="UP000006050"/>
    </source>
</evidence>
<accession>I3Z2B3</accession>
<gene>
    <name evidence="1" type="ordered locus">Belba_0728</name>
</gene>
<evidence type="ECO:0000313" key="1">
    <source>
        <dbReference type="EMBL" id="AFL83381.1"/>
    </source>
</evidence>
<proteinExistence type="predicted"/>
<dbReference type="EMBL" id="CP003281">
    <property type="protein sequence ID" value="AFL83381.1"/>
    <property type="molecule type" value="Genomic_DNA"/>
</dbReference>
<sequence length="76" mass="8381">MKSKMFLFLFGLLAFIGIGIFNLNANAQSSLEGGGTMTCVLDRDSISGDEWMICAMYDCPDGSRQQVCNLREVIVH</sequence>
<protein>
    <submittedName>
        <fullName evidence="1">Uncharacterized protein</fullName>
    </submittedName>
</protein>
<dbReference type="Proteomes" id="UP000006050">
    <property type="component" value="Chromosome"/>
</dbReference>
<dbReference type="HOGENOM" id="CLU_2647205_0_0_10"/>
<keyword evidence="2" id="KW-1185">Reference proteome</keyword>